<reference evidence="2 3" key="1">
    <citation type="submission" date="2023-01" db="EMBL/GenBank/DDBJ databases">
        <title>Analysis of 21 Apiospora genomes using comparative genomics revels a genus with tremendous synthesis potential of carbohydrate active enzymes and secondary metabolites.</title>
        <authorList>
            <person name="Sorensen T."/>
        </authorList>
    </citation>
    <scope>NUCLEOTIDE SEQUENCE [LARGE SCALE GENOMIC DNA]</scope>
    <source>
        <strain evidence="2 3">CBS 114990</strain>
    </source>
</reference>
<sequence>MHYDGNRACRVSDEELRAYNLTTNDDDGALGRLVWKLNKAETHSMMMNCITSCFHVSPESEEMWKAVVGVMRDQLHKEHETYMQARNSSVHRTNDERRLDADLAEVIEACLQEFLNRQDGDAEIGQTLGLPGLQHVLSQVDDRSVDAVEKRRRQIWKINLKTYRRLMDLVNSCAPLNPADDKMLRDAVGQLLGAKFHLEVMKERLQVELAKYMDGRANLNREIDELTMVTDLVECIRGLIQEVVDRQNQEIDIRPDPPRPRNVPPPTPIIGLRLIIPTAWFMVVALAIWLVMGHV</sequence>
<dbReference type="GeneID" id="92048281"/>
<keyword evidence="1" id="KW-1133">Transmembrane helix</keyword>
<evidence type="ECO:0000313" key="2">
    <source>
        <dbReference type="EMBL" id="KAK8070703.1"/>
    </source>
</evidence>
<keyword evidence="3" id="KW-1185">Reference proteome</keyword>
<dbReference type="Proteomes" id="UP001433268">
    <property type="component" value="Unassembled WGS sequence"/>
</dbReference>
<dbReference type="RefSeq" id="XP_066664511.1">
    <property type="nucleotide sequence ID" value="XM_066815221.1"/>
</dbReference>
<protein>
    <submittedName>
        <fullName evidence="2">Uncharacterized protein</fullName>
    </submittedName>
</protein>
<dbReference type="EMBL" id="JAQQWN010000008">
    <property type="protein sequence ID" value="KAK8070703.1"/>
    <property type="molecule type" value="Genomic_DNA"/>
</dbReference>
<evidence type="ECO:0000313" key="3">
    <source>
        <dbReference type="Proteomes" id="UP001433268"/>
    </source>
</evidence>
<accession>A0ABR1VHN0</accession>
<comment type="caution">
    <text evidence="2">The sequence shown here is derived from an EMBL/GenBank/DDBJ whole genome shotgun (WGS) entry which is preliminary data.</text>
</comment>
<keyword evidence="1" id="KW-0472">Membrane</keyword>
<feature type="transmembrane region" description="Helical" evidence="1">
    <location>
        <begin position="270"/>
        <end position="292"/>
    </location>
</feature>
<name>A0ABR1VHN0_9PEZI</name>
<gene>
    <name evidence="2" type="ORF">PG997_010906</name>
</gene>
<keyword evidence="1" id="KW-0812">Transmembrane</keyword>
<proteinExistence type="predicted"/>
<organism evidence="2 3">
    <name type="scientific">Apiospora hydei</name>
    <dbReference type="NCBI Taxonomy" id="1337664"/>
    <lineage>
        <taxon>Eukaryota</taxon>
        <taxon>Fungi</taxon>
        <taxon>Dikarya</taxon>
        <taxon>Ascomycota</taxon>
        <taxon>Pezizomycotina</taxon>
        <taxon>Sordariomycetes</taxon>
        <taxon>Xylariomycetidae</taxon>
        <taxon>Amphisphaeriales</taxon>
        <taxon>Apiosporaceae</taxon>
        <taxon>Apiospora</taxon>
    </lineage>
</organism>
<evidence type="ECO:0000256" key="1">
    <source>
        <dbReference type="SAM" id="Phobius"/>
    </source>
</evidence>